<evidence type="ECO:0000256" key="1">
    <source>
        <dbReference type="ARBA" id="ARBA00022737"/>
    </source>
</evidence>
<evidence type="ECO:0000256" key="3">
    <source>
        <dbReference type="PROSITE-ProRule" id="PRU00023"/>
    </source>
</evidence>
<dbReference type="AlphaFoldDB" id="A0A7S4I8P3"/>
<name>A0A7S4I8P3_9EUKA</name>
<dbReference type="InterPro" id="IPR036770">
    <property type="entry name" value="Ankyrin_rpt-contain_sf"/>
</dbReference>
<dbReference type="EMBL" id="HBKP01013183">
    <property type="protein sequence ID" value="CAE2221606.1"/>
    <property type="molecule type" value="Transcribed_RNA"/>
</dbReference>
<protein>
    <submittedName>
        <fullName evidence="5">Uncharacterized protein</fullName>
    </submittedName>
</protein>
<dbReference type="Gene3D" id="1.25.40.20">
    <property type="entry name" value="Ankyrin repeat-containing domain"/>
    <property type="match status" value="1"/>
</dbReference>
<accession>A0A7S4I8P3</accession>
<gene>
    <name evidence="5" type="ORF">VSP0166_LOCUS9338</name>
</gene>
<dbReference type="Pfam" id="PF12796">
    <property type="entry name" value="Ank_2"/>
    <property type="match status" value="1"/>
</dbReference>
<dbReference type="PROSITE" id="PS50297">
    <property type="entry name" value="ANK_REP_REGION"/>
    <property type="match status" value="2"/>
</dbReference>
<sequence>MMRLLVGLFCVLVSFCAAESNEDIFLSEVQQQNVHRVSAMLEQEPKLADLRFGEEKNSPLHFAAQSGNAELLREILKVTQNVNVQNTKGETPIHSAIINDHPDCVRILLGYDPDLSLTSDTGSPLMTAASLGKRNISQLLKQFKISQSFRREEL</sequence>
<dbReference type="SMART" id="SM00248">
    <property type="entry name" value="ANK"/>
    <property type="match status" value="2"/>
</dbReference>
<reference evidence="5" key="1">
    <citation type="submission" date="2021-01" db="EMBL/GenBank/DDBJ databases">
        <authorList>
            <person name="Corre E."/>
            <person name="Pelletier E."/>
            <person name="Niang G."/>
            <person name="Scheremetjew M."/>
            <person name="Finn R."/>
            <person name="Kale V."/>
            <person name="Holt S."/>
            <person name="Cochrane G."/>
            <person name="Meng A."/>
            <person name="Brown T."/>
            <person name="Cohen L."/>
        </authorList>
    </citation>
    <scope>NUCLEOTIDE SEQUENCE</scope>
    <source>
        <strain evidence="5">DIVA3 518/3/11/1/6</strain>
    </source>
</reference>
<feature type="repeat" description="ANK" evidence="3">
    <location>
        <begin position="55"/>
        <end position="87"/>
    </location>
</feature>
<evidence type="ECO:0000256" key="4">
    <source>
        <dbReference type="SAM" id="SignalP"/>
    </source>
</evidence>
<dbReference type="PANTHER" id="PTHR24198:SF165">
    <property type="entry name" value="ANKYRIN REPEAT-CONTAINING PROTEIN-RELATED"/>
    <property type="match status" value="1"/>
</dbReference>
<feature type="repeat" description="ANK" evidence="3">
    <location>
        <begin position="88"/>
        <end position="120"/>
    </location>
</feature>
<feature type="signal peptide" evidence="4">
    <location>
        <begin position="1"/>
        <end position="18"/>
    </location>
</feature>
<evidence type="ECO:0000256" key="2">
    <source>
        <dbReference type="ARBA" id="ARBA00023043"/>
    </source>
</evidence>
<evidence type="ECO:0000313" key="5">
    <source>
        <dbReference type="EMBL" id="CAE2221606.1"/>
    </source>
</evidence>
<keyword evidence="4" id="KW-0732">Signal</keyword>
<organism evidence="5">
    <name type="scientific">Vannella robusta</name>
    <dbReference type="NCBI Taxonomy" id="1487602"/>
    <lineage>
        <taxon>Eukaryota</taxon>
        <taxon>Amoebozoa</taxon>
        <taxon>Discosea</taxon>
        <taxon>Flabellinia</taxon>
        <taxon>Vannellidae</taxon>
        <taxon>Vannella</taxon>
    </lineage>
</organism>
<proteinExistence type="predicted"/>
<dbReference type="SUPFAM" id="SSF48403">
    <property type="entry name" value="Ankyrin repeat"/>
    <property type="match status" value="1"/>
</dbReference>
<dbReference type="PROSITE" id="PS50088">
    <property type="entry name" value="ANK_REPEAT"/>
    <property type="match status" value="2"/>
</dbReference>
<keyword evidence="2 3" id="KW-0040">ANK repeat</keyword>
<feature type="chain" id="PRO_5030917815" evidence="4">
    <location>
        <begin position="19"/>
        <end position="154"/>
    </location>
</feature>
<dbReference type="InterPro" id="IPR002110">
    <property type="entry name" value="Ankyrin_rpt"/>
</dbReference>
<dbReference type="PANTHER" id="PTHR24198">
    <property type="entry name" value="ANKYRIN REPEAT AND PROTEIN KINASE DOMAIN-CONTAINING PROTEIN"/>
    <property type="match status" value="1"/>
</dbReference>
<keyword evidence="1" id="KW-0677">Repeat</keyword>